<accession>A0A1H2PTI6</accession>
<evidence type="ECO:0000256" key="3">
    <source>
        <dbReference type="ARBA" id="ARBA00022692"/>
    </source>
</evidence>
<feature type="transmembrane region" description="Helical" evidence="6">
    <location>
        <begin position="275"/>
        <end position="295"/>
    </location>
</feature>
<feature type="transmembrane region" description="Helical" evidence="6">
    <location>
        <begin position="736"/>
        <end position="759"/>
    </location>
</feature>
<dbReference type="Proteomes" id="UP000243719">
    <property type="component" value="Unassembled WGS sequence"/>
</dbReference>
<evidence type="ECO:0000256" key="4">
    <source>
        <dbReference type="ARBA" id="ARBA00022989"/>
    </source>
</evidence>
<evidence type="ECO:0000256" key="1">
    <source>
        <dbReference type="ARBA" id="ARBA00004651"/>
    </source>
</evidence>
<dbReference type="GO" id="GO:0005886">
    <property type="term" value="C:plasma membrane"/>
    <property type="evidence" value="ECO:0007669"/>
    <property type="project" value="UniProtKB-SubCell"/>
</dbReference>
<sequence>MTGLEAAGRGLRPAAQWRLALAMLWRDWRGGELTVLLLALVLAVAALTSVGFLSDRMRQGLDRDARQMLGADLRIRADRPVDPAFAAEAARLGLRTATTAIFPSMATPGGGAGARLSAVKAVSDAYPLRGAVDIVSSPGGAAHAATGVPAPGTVWVDPALLDALGLPLGGTIKLGDKPFRVAATIARELDRGYSFVNFSPRVMLRADDLAGTGLTGFGSRVTYRLLVSGNDAALARYTAWANARLAEPNARGVALESLEEGQPQVKATLDRAHRFLTLVALLTSLLAAVAIALGAHRFARRHVDGCAVMRCIGASARTLTVLFLVEFLLVGLIGGLIGVGIGFAGHAVLLNWLGALLRIDLPAPTLWPVAQGVGTALVLLLGFALPPLLPLTRVPPVKVLRREADPGRRGSVFGYTLGVALFAALLVASAGQWRLGLIVAGGFAAGLLVFGGLSWLCLRALARAARRERPAQRFGTRYALASLSRRGASSALQVTALAIGLMCLLLLAMTRNDLIAGWRQSTPPDAPDRFVIDIQPDQVDAVSRGLHALGVASPALSPMIRGRLTRHNGKAVSPDAYPEERTRRLVDREFNLSYTDVLPAGNRIGAGRWFGATDAGAPPGTKVSTERSMEMSMEAGIAKQLGVQLGDTLRFEVAGQAVDARVTSLRELDWGSFRVNFFVLMPPAALADLPATFITSFRLPPGAGPRLDALVQAMPNLTVIDTAAILAQLQGVLDQVIAAVQFLFAFTLAAGMLVLYAALAASRDERSRESALLRALGASQRQVGRVQLTEFVVVGAMAGLFAALGAQAIGWLLARRVFDFAIAFDPWLAPVGIVAGLACALLGGWWSLRQVLARPALASLRSQ</sequence>
<evidence type="ECO:0000256" key="2">
    <source>
        <dbReference type="ARBA" id="ARBA00022475"/>
    </source>
</evidence>
<feature type="transmembrane region" description="Helical" evidence="6">
    <location>
        <begin position="369"/>
        <end position="391"/>
    </location>
</feature>
<keyword evidence="4 6" id="KW-1133">Transmembrane helix</keyword>
<feature type="transmembrane region" description="Helical" evidence="6">
    <location>
        <begin position="791"/>
        <end position="814"/>
    </location>
</feature>
<keyword evidence="9" id="KW-1185">Reference proteome</keyword>
<feature type="domain" description="ABC3 transporter permease C-terminal" evidence="7">
    <location>
        <begin position="742"/>
        <end position="853"/>
    </location>
</feature>
<keyword evidence="5 6" id="KW-0472">Membrane</keyword>
<protein>
    <submittedName>
        <fullName evidence="8">Putative ABC transport system permease protein</fullName>
    </submittedName>
</protein>
<feature type="domain" description="ABC3 transporter permease C-terminal" evidence="7">
    <location>
        <begin position="278"/>
        <end position="396"/>
    </location>
</feature>
<dbReference type="InterPro" id="IPR038766">
    <property type="entry name" value="Membrane_comp_ABC_pdt"/>
</dbReference>
<feature type="transmembrane region" description="Helical" evidence="6">
    <location>
        <begin position="826"/>
        <end position="848"/>
    </location>
</feature>
<gene>
    <name evidence="8" type="ORF">SAMN05216551_11069</name>
</gene>
<evidence type="ECO:0000313" key="9">
    <source>
        <dbReference type="Proteomes" id="UP000243719"/>
    </source>
</evidence>
<feature type="transmembrane region" description="Helical" evidence="6">
    <location>
        <begin position="412"/>
        <end position="431"/>
    </location>
</feature>
<keyword evidence="2" id="KW-1003">Cell membrane</keyword>
<organism evidence="8 9">
    <name type="scientific">Chitinasiproducens palmae</name>
    <dbReference type="NCBI Taxonomy" id="1770053"/>
    <lineage>
        <taxon>Bacteria</taxon>
        <taxon>Pseudomonadati</taxon>
        <taxon>Pseudomonadota</taxon>
        <taxon>Betaproteobacteria</taxon>
        <taxon>Burkholderiales</taxon>
        <taxon>Burkholderiaceae</taxon>
        <taxon>Chitinasiproducens</taxon>
    </lineage>
</organism>
<evidence type="ECO:0000313" key="8">
    <source>
        <dbReference type="EMBL" id="SDV50035.1"/>
    </source>
</evidence>
<feature type="transmembrane region" description="Helical" evidence="6">
    <location>
        <begin position="491"/>
        <end position="509"/>
    </location>
</feature>
<dbReference type="PANTHER" id="PTHR30287">
    <property type="entry name" value="MEMBRANE COMPONENT OF PREDICTED ABC SUPERFAMILY METABOLITE UPTAKE TRANSPORTER"/>
    <property type="match status" value="1"/>
</dbReference>
<reference evidence="9" key="1">
    <citation type="submission" date="2016-09" db="EMBL/GenBank/DDBJ databases">
        <authorList>
            <person name="Varghese N."/>
            <person name="Submissions S."/>
        </authorList>
    </citation>
    <scope>NUCLEOTIDE SEQUENCE [LARGE SCALE GENOMIC DNA]</scope>
    <source>
        <strain evidence="9">JS23</strain>
    </source>
</reference>
<dbReference type="STRING" id="1770053.SAMN05216551_11069"/>
<feature type="transmembrane region" description="Helical" evidence="6">
    <location>
        <begin position="33"/>
        <end position="53"/>
    </location>
</feature>
<name>A0A1H2PTI6_9BURK</name>
<proteinExistence type="predicted"/>
<dbReference type="InterPro" id="IPR003838">
    <property type="entry name" value="ABC3_permease_C"/>
</dbReference>
<evidence type="ECO:0000256" key="5">
    <source>
        <dbReference type="ARBA" id="ARBA00023136"/>
    </source>
</evidence>
<comment type="subcellular location">
    <subcellularLocation>
        <location evidence="1">Cell membrane</location>
        <topology evidence="1">Multi-pass membrane protein</topology>
    </subcellularLocation>
</comment>
<dbReference type="PANTHER" id="PTHR30287:SF1">
    <property type="entry name" value="INNER MEMBRANE PROTEIN"/>
    <property type="match status" value="1"/>
</dbReference>
<dbReference type="EMBL" id="FNLO01000010">
    <property type="protein sequence ID" value="SDV50035.1"/>
    <property type="molecule type" value="Genomic_DNA"/>
</dbReference>
<dbReference type="AlphaFoldDB" id="A0A1H2PTI6"/>
<evidence type="ECO:0000259" key="7">
    <source>
        <dbReference type="Pfam" id="PF02687"/>
    </source>
</evidence>
<dbReference type="Pfam" id="PF02687">
    <property type="entry name" value="FtsX"/>
    <property type="match status" value="2"/>
</dbReference>
<evidence type="ECO:0000256" key="6">
    <source>
        <dbReference type="SAM" id="Phobius"/>
    </source>
</evidence>
<feature type="transmembrane region" description="Helical" evidence="6">
    <location>
        <begin position="437"/>
        <end position="458"/>
    </location>
</feature>
<keyword evidence="3 6" id="KW-0812">Transmembrane</keyword>